<comment type="caution">
    <text evidence="1">The sequence shown here is derived from an EMBL/GenBank/DDBJ whole genome shotgun (WGS) entry which is preliminary data.</text>
</comment>
<evidence type="ECO:0000313" key="1">
    <source>
        <dbReference type="EMBL" id="GJD97437.1"/>
    </source>
</evidence>
<gene>
    <name evidence="1" type="primary">kpnIR</name>
    <name evidence="1" type="ORF">OCOJLMKI_4668</name>
</gene>
<sequence length="223" mass="24777">MIPTAKIYSDDPATGYGESSVSKRILALFLANVGKVVTREQIQKAATNPETGLIPENWHQRLSELRTDSGYTILAKRDWPELAASEYVMPSTDRRATAAKRVMPKPKTWAEVLKRAGNCCQWREDGQPCGLRAGDIDPIGGGTVRLTADHTTPHSINPAADPDDPNAWQALCARHQVTKKNYWDSTTGKMNILGILQNANRQQKEEALQFLLTYFGMATRPKE</sequence>
<evidence type="ECO:0000313" key="2">
    <source>
        <dbReference type="Proteomes" id="UP001055125"/>
    </source>
</evidence>
<proteinExistence type="predicted"/>
<keyword evidence="2" id="KW-1185">Reference proteome</keyword>
<dbReference type="EMBL" id="BPQP01000089">
    <property type="protein sequence ID" value="GJD97437.1"/>
    <property type="molecule type" value="Genomic_DNA"/>
</dbReference>
<protein>
    <submittedName>
        <fullName evidence="1">Type-2 restriction enzyme KpnI</fullName>
    </submittedName>
</protein>
<dbReference type="Proteomes" id="UP001055125">
    <property type="component" value="Unassembled WGS sequence"/>
</dbReference>
<name>A0ABQ4S6P1_9HYPH</name>
<organism evidence="1 2">
    <name type="scientific">Methylobacterium iners</name>
    <dbReference type="NCBI Taxonomy" id="418707"/>
    <lineage>
        <taxon>Bacteria</taxon>
        <taxon>Pseudomonadati</taxon>
        <taxon>Pseudomonadota</taxon>
        <taxon>Alphaproteobacteria</taxon>
        <taxon>Hyphomicrobiales</taxon>
        <taxon>Methylobacteriaceae</taxon>
        <taxon>Methylobacterium</taxon>
    </lineage>
</organism>
<reference evidence="1" key="1">
    <citation type="journal article" date="2021" name="Front. Microbiol.">
        <title>Comprehensive Comparative Genomics and Phenotyping of Methylobacterium Species.</title>
        <authorList>
            <person name="Alessa O."/>
            <person name="Ogura Y."/>
            <person name="Fujitani Y."/>
            <person name="Takami H."/>
            <person name="Hayashi T."/>
            <person name="Sahin N."/>
            <person name="Tani A."/>
        </authorList>
    </citation>
    <scope>NUCLEOTIDE SEQUENCE</scope>
    <source>
        <strain evidence="1">DSM 19015</strain>
    </source>
</reference>
<reference evidence="1" key="2">
    <citation type="submission" date="2021-08" db="EMBL/GenBank/DDBJ databases">
        <authorList>
            <person name="Tani A."/>
            <person name="Ola A."/>
            <person name="Ogura Y."/>
            <person name="Katsura K."/>
            <person name="Hayashi T."/>
        </authorList>
    </citation>
    <scope>NUCLEOTIDE SEQUENCE</scope>
    <source>
        <strain evidence="1">DSM 19015</strain>
    </source>
</reference>
<accession>A0ABQ4S6P1</accession>